<dbReference type="InterPro" id="IPR032821">
    <property type="entry name" value="PKS_assoc"/>
</dbReference>
<keyword evidence="3" id="KW-0596">Phosphopantetheine</keyword>
<gene>
    <name evidence="19" type="ORF">OSB1V03_LOCUS2854</name>
</gene>
<dbReference type="InterPro" id="IPR020841">
    <property type="entry name" value="PKS_Beta-ketoAc_synthase_dom"/>
</dbReference>
<dbReference type="PANTHER" id="PTHR43775:SF7">
    <property type="entry name" value="FATTY ACID SYNTHASE"/>
    <property type="match status" value="1"/>
</dbReference>
<evidence type="ECO:0000256" key="14">
    <source>
        <dbReference type="ARBA" id="ARBA00023268"/>
    </source>
</evidence>
<keyword evidence="11" id="KW-0520">NAD</keyword>
<evidence type="ECO:0000256" key="2">
    <source>
        <dbReference type="ARBA" id="ARBA00018769"/>
    </source>
</evidence>
<dbReference type="InterPro" id="IPR016039">
    <property type="entry name" value="Thiolase-like"/>
</dbReference>
<dbReference type="Pfam" id="PF00698">
    <property type="entry name" value="Acyl_transf_1"/>
    <property type="match status" value="1"/>
</dbReference>
<reference evidence="19" key="1">
    <citation type="submission" date="2020-11" db="EMBL/GenBank/DDBJ databases">
        <authorList>
            <person name="Tran Van P."/>
        </authorList>
    </citation>
    <scope>NUCLEOTIDE SEQUENCE</scope>
</reference>
<dbReference type="InterPro" id="IPR049552">
    <property type="entry name" value="PKS_DH_N"/>
</dbReference>
<keyword evidence="4" id="KW-0444">Lipid biosynthesis</keyword>
<feature type="active site" description="Proton donor; for dehydratase activity" evidence="16">
    <location>
        <position position="961"/>
    </location>
</feature>
<dbReference type="AlphaFoldDB" id="A0A7R9KGB2"/>
<dbReference type="InterPro" id="IPR016035">
    <property type="entry name" value="Acyl_Trfase/lysoPLipase"/>
</dbReference>
<dbReference type="InterPro" id="IPR014043">
    <property type="entry name" value="Acyl_transferase_dom"/>
</dbReference>
<dbReference type="PROSITE" id="PS00606">
    <property type="entry name" value="KS3_1"/>
    <property type="match status" value="1"/>
</dbReference>
<dbReference type="Gene3D" id="3.40.366.10">
    <property type="entry name" value="Malonyl-Coenzyme A Acyl Carrier Protein, domain 2"/>
    <property type="match status" value="1"/>
</dbReference>
<dbReference type="Pfam" id="PF00109">
    <property type="entry name" value="ketoacyl-synt"/>
    <property type="match status" value="1"/>
</dbReference>
<feature type="region of interest" description="N-terminal hotdog fold" evidence="16">
    <location>
        <begin position="768"/>
        <end position="893"/>
    </location>
</feature>
<dbReference type="Gene3D" id="3.10.129.110">
    <property type="entry name" value="Polyketide synthase dehydratase"/>
    <property type="match status" value="1"/>
</dbReference>
<dbReference type="OrthoDB" id="6505209at2759"/>
<keyword evidence="9" id="KW-0521">NADP</keyword>
<evidence type="ECO:0000313" key="19">
    <source>
        <dbReference type="EMBL" id="CAD7622391.1"/>
    </source>
</evidence>
<evidence type="ECO:0000256" key="10">
    <source>
        <dbReference type="ARBA" id="ARBA00023002"/>
    </source>
</evidence>
<evidence type="ECO:0000256" key="11">
    <source>
        <dbReference type="ARBA" id="ARBA00023027"/>
    </source>
</evidence>
<keyword evidence="5" id="KW-0597">Phosphoprotein</keyword>
<feature type="non-terminal residue" evidence="19">
    <location>
        <position position="1"/>
    </location>
</feature>
<dbReference type="EMBL" id="CAJPIZ010001071">
    <property type="protein sequence ID" value="CAG2102821.1"/>
    <property type="molecule type" value="Genomic_DNA"/>
</dbReference>
<dbReference type="Pfam" id="PF02801">
    <property type="entry name" value="Ketoacyl-synt_C"/>
    <property type="match status" value="1"/>
</dbReference>
<dbReference type="GO" id="GO:0016491">
    <property type="term" value="F:oxidoreductase activity"/>
    <property type="evidence" value="ECO:0007669"/>
    <property type="project" value="UniProtKB-KW"/>
</dbReference>
<evidence type="ECO:0000256" key="5">
    <source>
        <dbReference type="ARBA" id="ARBA00022553"/>
    </source>
</evidence>
<feature type="active site" description="Proton acceptor; for dehydratase activity" evidence="16">
    <location>
        <position position="806"/>
    </location>
</feature>
<evidence type="ECO:0000256" key="16">
    <source>
        <dbReference type="PROSITE-ProRule" id="PRU01363"/>
    </source>
</evidence>
<dbReference type="InterPro" id="IPR042104">
    <property type="entry name" value="PKS_dehydratase_sf"/>
</dbReference>
<dbReference type="SMART" id="SM00825">
    <property type="entry name" value="PKS_KS"/>
    <property type="match status" value="1"/>
</dbReference>
<keyword evidence="6" id="KW-0808">Transferase</keyword>
<comment type="catalytic activity">
    <reaction evidence="15">
        <text>acetyl-CoA + n malonyl-CoA + 2n NADPH + 2n H(+) = a long-chain fatty acid + (n+1) CoA + n CO2 + 2n NADP(+).</text>
        <dbReference type="EC" id="2.3.1.85"/>
    </reaction>
</comment>
<keyword evidence="12" id="KW-0443">Lipid metabolism</keyword>
<name>A0A7R9KGB2_9ACAR</name>
<evidence type="ECO:0000256" key="3">
    <source>
        <dbReference type="ARBA" id="ARBA00022450"/>
    </source>
</evidence>
<evidence type="ECO:0000256" key="1">
    <source>
        <dbReference type="ARBA" id="ARBA00012873"/>
    </source>
</evidence>
<evidence type="ECO:0000256" key="8">
    <source>
        <dbReference type="ARBA" id="ARBA00022832"/>
    </source>
</evidence>
<evidence type="ECO:0000256" key="4">
    <source>
        <dbReference type="ARBA" id="ARBA00022516"/>
    </source>
</evidence>
<dbReference type="Gene3D" id="3.40.47.10">
    <property type="match status" value="1"/>
</dbReference>
<dbReference type="GO" id="GO:0006633">
    <property type="term" value="P:fatty acid biosynthetic process"/>
    <property type="evidence" value="ECO:0007669"/>
    <property type="project" value="UniProtKB-KW"/>
</dbReference>
<dbReference type="InterPro" id="IPR050091">
    <property type="entry name" value="PKS_NRPS_Biosynth_Enz"/>
</dbReference>
<dbReference type="InterPro" id="IPR001227">
    <property type="entry name" value="Ac_transferase_dom_sf"/>
</dbReference>
<protein>
    <recommendedName>
        <fullName evidence="2">Fatty acid synthase</fullName>
        <ecNumber evidence="1">2.3.1.85</ecNumber>
    </recommendedName>
</protein>
<keyword evidence="7" id="KW-0378">Hydrolase</keyword>
<dbReference type="PROSITE" id="PS52004">
    <property type="entry name" value="KS3_2"/>
    <property type="match status" value="1"/>
</dbReference>
<dbReference type="SUPFAM" id="SSF53901">
    <property type="entry name" value="Thiolase-like"/>
    <property type="match status" value="2"/>
</dbReference>
<keyword evidence="13" id="KW-0275">Fatty acid biosynthesis</keyword>
<accession>A0A7R9KGB2</accession>
<dbReference type="InterPro" id="IPR014030">
    <property type="entry name" value="Ketoacyl_synth_N"/>
</dbReference>
<dbReference type="InterPro" id="IPR014031">
    <property type="entry name" value="Ketoacyl_synth_C"/>
</dbReference>
<evidence type="ECO:0000259" key="18">
    <source>
        <dbReference type="PROSITE" id="PS52019"/>
    </source>
</evidence>
<evidence type="ECO:0000256" key="7">
    <source>
        <dbReference type="ARBA" id="ARBA00022801"/>
    </source>
</evidence>
<evidence type="ECO:0000256" key="15">
    <source>
        <dbReference type="ARBA" id="ARBA00044883"/>
    </source>
</evidence>
<feature type="domain" description="Ketosynthase family 3 (KS3)" evidence="17">
    <location>
        <begin position="1"/>
        <end position="323"/>
    </location>
</feature>
<dbReference type="InterPro" id="IPR018201">
    <property type="entry name" value="Ketoacyl_synth_AS"/>
</dbReference>
<keyword evidence="10" id="KW-0560">Oxidoreductase</keyword>
<dbReference type="PANTHER" id="PTHR43775">
    <property type="entry name" value="FATTY ACID SYNTHASE"/>
    <property type="match status" value="1"/>
</dbReference>
<feature type="region of interest" description="C-terminal hotdog fold" evidence="16">
    <location>
        <begin position="909"/>
        <end position="1057"/>
    </location>
</feature>
<dbReference type="EMBL" id="OC855646">
    <property type="protein sequence ID" value="CAD7622391.1"/>
    <property type="molecule type" value="Genomic_DNA"/>
</dbReference>
<evidence type="ECO:0000256" key="13">
    <source>
        <dbReference type="ARBA" id="ARBA00023160"/>
    </source>
</evidence>
<feature type="domain" description="PKS/mFAS DH" evidence="18">
    <location>
        <begin position="768"/>
        <end position="1057"/>
    </location>
</feature>
<keyword evidence="14" id="KW-0511">Multifunctional enzyme</keyword>
<dbReference type="SMART" id="SM00827">
    <property type="entry name" value="PKS_AT"/>
    <property type="match status" value="1"/>
</dbReference>
<proteinExistence type="predicted"/>
<evidence type="ECO:0000313" key="20">
    <source>
        <dbReference type="Proteomes" id="UP000759131"/>
    </source>
</evidence>
<dbReference type="EC" id="2.3.1.85" evidence="1"/>
<dbReference type="GO" id="GO:0004312">
    <property type="term" value="F:fatty acid synthase activity"/>
    <property type="evidence" value="ECO:0007669"/>
    <property type="project" value="UniProtKB-EC"/>
</dbReference>
<sequence>TTGVNPQLLRGSDTGVYIGFSTFGMPDCMPEDVQPDSQNNLFDTLLWLPGSAKCLYANRISFVFDFKGPSLIIDTACSSSLVALNAAMNDLRLGKCRQAIVGGTQLCLQPFTNQIFQTTSLNSSEGIPKVWDEKADGFVRGETVSCILLQRKSDAKRIYATVLNSGVNIDGNKRMGMFFPSAESQEELMVQVYSEASIDPLKVNYFEAHATGTKVGDPLEAKAIYNAFCYKPKREGVLPIGLVKSNIGHSEGASGMASVAKVLLAFENECIPANLHMKTIKSSIRDLCPPLQPITEKMKYTPGIAGVNNFGVGGVNATVLLEPNYKVSDADSLKIADTIPRIVNICCRTEEALNEYFNFIEKNADKISRDFLSLLAETMRVSPRLNSNGFPYRGSMFIKQINNNQYQYRRQSSFFTQRLRPVWFLFPGLGGQWVGMAKALMPIKIFADKIDECHEVLKPYNIDLKHLLLSDDKNSMSNMTNKFCATTAIEIALCDVILALGITPDGIIGHSFGEIAAAYADGCLDTREALLMAYYRGVVTESDKKLPKGLMAVAGLSWTEAKKLCPMGVNPVCNNGLDTIVLSGLYNEMKQMVEDLTKKGIFVRELQSNDIPYHSEYLITSAKKLTEELKKVVPNPKPRSKKWISTAVIESEPKDELRTASAEYFVHNLISPVYFYNKFKHLPSDALILEIGPHGLFGKVVKETLESGTYVSLIKKDSNDTNLDMFLQSIARLYELGLNPLIEKLYPSVQWPVARNTQSLSSLIRWDHKDSYFVKKYPDFHFRSTASDLNEVIYMSRALKSFLPEHVIDGNVLYPATGYLMLAWKRMAATYGRIWNQIPVIFEDVQFRRAIFLSDSEETRIKVKYQEHSGEFAIYESNHISCVGKIRTTDEYCLNVQHLLIDNNKNDFEVEIKAKDIYKDLKILGYDYGPKFRKLVSIRSKNFKTLEGEIEWDGNMITFLDSLLQTMALGQPFKKMMVPVMIKALRCDPKALYEGVREHRVAEQRDIDLLSDETYDHVMDDNMKLKDDVIMESVMDSQNIDVIEELFSKEFHIYKSVLPFHVDINSRMIVTKGVELEDLMGLPMPRKTNVQDLKLESYQFVANEENMAVDECVKNSVEEYVKVSKNEHLIRSLLDIVSENNVPKKEIRVLEINLTNGLMAREVDNHLASAAIYPIDVNYTIALKSIDGIHDDYRNKSFKLMQWSPKQNSSLYN</sequence>
<dbReference type="GO" id="GO:0016787">
    <property type="term" value="F:hydrolase activity"/>
    <property type="evidence" value="ECO:0007669"/>
    <property type="project" value="UniProtKB-KW"/>
</dbReference>
<evidence type="ECO:0000256" key="6">
    <source>
        <dbReference type="ARBA" id="ARBA00022679"/>
    </source>
</evidence>
<keyword evidence="20" id="KW-1185">Reference proteome</keyword>
<dbReference type="PROSITE" id="PS52019">
    <property type="entry name" value="PKS_MFAS_DH"/>
    <property type="match status" value="1"/>
</dbReference>
<dbReference type="InterPro" id="IPR049900">
    <property type="entry name" value="PKS_mFAS_DH"/>
</dbReference>
<dbReference type="Gene3D" id="3.30.70.3290">
    <property type="match status" value="1"/>
</dbReference>
<dbReference type="SUPFAM" id="SSF52151">
    <property type="entry name" value="FabD/lysophospholipase-like"/>
    <property type="match status" value="1"/>
</dbReference>
<dbReference type="Proteomes" id="UP000759131">
    <property type="component" value="Unassembled WGS sequence"/>
</dbReference>
<dbReference type="Pfam" id="PF21089">
    <property type="entry name" value="PKS_DH_N"/>
    <property type="match status" value="1"/>
</dbReference>
<dbReference type="CDD" id="cd00833">
    <property type="entry name" value="PKS"/>
    <property type="match status" value="1"/>
</dbReference>
<evidence type="ECO:0000256" key="12">
    <source>
        <dbReference type="ARBA" id="ARBA00023098"/>
    </source>
</evidence>
<organism evidence="19">
    <name type="scientific">Medioppia subpectinata</name>
    <dbReference type="NCBI Taxonomy" id="1979941"/>
    <lineage>
        <taxon>Eukaryota</taxon>
        <taxon>Metazoa</taxon>
        <taxon>Ecdysozoa</taxon>
        <taxon>Arthropoda</taxon>
        <taxon>Chelicerata</taxon>
        <taxon>Arachnida</taxon>
        <taxon>Acari</taxon>
        <taxon>Acariformes</taxon>
        <taxon>Sarcoptiformes</taxon>
        <taxon>Oribatida</taxon>
        <taxon>Brachypylina</taxon>
        <taxon>Oppioidea</taxon>
        <taxon>Oppiidae</taxon>
        <taxon>Medioppia</taxon>
    </lineage>
</organism>
<dbReference type="GO" id="GO:0004315">
    <property type="term" value="F:3-oxoacyl-[acyl-carrier-protein] synthase activity"/>
    <property type="evidence" value="ECO:0007669"/>
    <property type="project" value="InterPro"/>
</dbReference>
<dbReference type="Pfam" id="PF16197">
    <property type="entry name" value="KAsynt_C_assoc"/>
    <property type="match status" value="1"/>
</dbReference>
<evidence type="ECO:0000256" key="9">
    <source>
        <dbReference type="ARBA" id="ARBA00022857"/>
    </source>
</evidence>
<keyword evidence="8" id="KW-0276">Fatty acid metabolism</keyword>
<evidence type="ECO:0000259" key="17">
    <source>
        <dbReference type="PROSITE" id="PS52004"/>
    </source>
</evidence>